<dbReference type="STRING" id="1336232.GCA_000518825_00071"/>
<organism evidence="2 3">
    <name type="scientific">Mesoplasma chauliocola</name>
    <dbReference type="NCBI Taxonomy" id="216427"/>
    <lineage>
        <taxon>Bacteria</taxon>
        <taxon>Bacillati</taxon>
        <taxon>Mycoplasmatota</taxon>
        <taxon>Mollicutes</taxon>
        <taxon>Entomoplasmatales</taxon>
        <taxon>Entomoplasmataceae</taxon>
        <taxon>Mesoplasma</taxon>
    </lineage>
</organism>
<dbReference type="EMBL" id="CP023173">
    <property type="protein sequence ID" value="ASZ08968.1"/>
    <property type="molecule type" value="Genomic_DNA"/>
</dbReference>
<keyword evidence="1" id="KW-0472">Membrane</keyword>
<reference evidence="2 3" key="1">
    <citation type="submission" date="2017-08" db="EMBL/GenBank/DDBJ databases">
        <title>Complete Genome Sequence of Mesoplasma chauliocola.</title>
        <authorList>
            <person name="Knight T.F.Jr."/>
            <person name="Citino T."/>
        </authorList>
    </citation>
    <scope>NUCLEOTIDE SEQUENCE [LARGE SCALE GENOMIC DNA]</scope>
    <source>
        <strain evidence="2 3">CHPA-2</strain>
    </source>
</reference>
<feature type="transmembrane region" description="Helical" evidence="1">
    <location>
        <begin position="56"/>
        <end position="76"/>
    </location>
</feature>
<dbReference type="Proteomes" id="UP000232229">
    <property type="component" value="Chromosome"/>
</dbReference>
<evidence type="ECO:0000256" key="1">
    <source>
        <dbReference type="SAM" id="Phobius"/>
    </source>
</evidence>
<protein>
    <submittedName>
        <fullName evidence="2">Uncharacterized protein</fullName>
    </submittedName>
</protein>
<sequence length="77" mass="8657">MDRKIIIGLTVLLIGLAIAIIFAVIAFLSKKSIKKHDDFNTEKKRIGMWDFTKQNLPLFISLFGLIISLTGIVLLIN</sequence>
<keyword evidence="3" id="KW-1185">Reference proteome</keyword>
<proteinExistence type="predicted"/>
<feature type="transmembrane region" description="Helical" evidence="1">
    <location>
        <begin position="6"/>
        <end position="28"/>
    </location>
</feature>
<dbReference type="AlphaFoldDB" id="A0A249SMX5"/>
<gene>
    <name evidence="2" type="ORF">CK556_01175</name>
</gene>
<keyword evidence="1" id="KW-0812">Transmembrane</keyword>
<evidence type="ECO:0000313" key="2">
    <source>
        <dbReference type="EMBL" id="ASZ08968.1"/>
    </source>
</evidence>
<evidence type="ECO:0000313" key="3">
    <source>
        <dbReference type="Proteomes" id="UP000232229"/>
    </source>
</evidence>
<name>A0A249SMX5_9MOLU</name>
<dbReference type="RefSeq" id="WP_027875256.1">
    <property type="nucleotide sequence ID" value="NZ_CP023173.1"/>
</dbReference>
<dbReference type="KEGG" id="mchc:CK556_01175"/>
<keyword evidence="1" id="KW-1133">Transmembrane helix</keyword>
<accession>A0A249SMX5</accession>